<dbReference type="EMBL" id="OU899034">
    <property type="protein sequence ID" value="CAH1712311.1"/>
    <property type="molecule type" value="Genomic_DNA"/>
</dbReference>
<reference evidence="9" key="1">
    <citation type="submission" date="2022-02" db="EMBL/GenBank/DDBJ databases">
        <authorList>
            <person name="King R."/>
        </authorList>
    </citation>
    <scope>NUCLEOTIDE SEQUENCE</scope>
</reference>
<dbReference type="AlphaFoldDB" id="A0A9P0INL6"/>
<keyword evidence="6" id="KW-0009">Actin-binding</keyword>
<dbReference type="OrthoDB" id="45365at2759"/>
<evidence type="ECO:0000256" key="1">
    <source>
        <dbReference type="ARBA" id="ARBA00004906"/>
    </source>
</evidence>
<evidence type="ECO:0000256" key="7">
    <source>
        <dbReference type="ARBA" id="ARBA00043912"/>
    </source>
</evidence>
<dbReference type="PANTHER" id="PTHR24412">
    <property type="entry name" value="KELCH PROTEIN"/>
    <property type="match status" value="1"/>
</dbReference>
<evidence type="ECO:0000259" key="8">
    <source>
        <dbReference type="PROSITE" id="PS50097"/>
    </source>
</evidence>
<proteinExistence type="predicted"/>
<evidence type="ECO:0000256" key="6">
    <source>
        <dbReference type="ARBA" id="ARBA00023203"/>
    </source>
</evidence>
<dbReference type="InterPro" id="IPR011043">
    <property type="entry name" value="Gal_Oxase/kelch_b-propeller"/>
</dbReference>
<dbReference type="SMART" id="SM00875">
    <property type="entry name" value="BACK"/>
    <property type="match status" value="1"/>
</dbReference>
<dbReference type="Pfam" id="PF01344">
    <property type="entry name" value="Kelch_1"/>
    <property type="match status" value="4"/>
</dbReference>
<dbReference type="InterPro" id="IPR000210">
    <property type="entry name" value="BTB/POZ_dom"/>
</dbReference>
<dbReference type="SMART" id="SM00612">
    <property type="entry name" value="Kelch"/>
    <property type="match status" value="4"/>
</dbReference>
<dbReference type="Gene3D" id="2.120.10.80">
    <property type="entry name" value="Kelch-type beta propeller"/>
    <property type="match status" value="1"/>
</dbReference>
<dbReference type="Proteomes" id="UP001154329">
    <property type="component" value="Chromosome 1"/>
</dbReference>
<dbReference type="InterPro" id="IPR011333">
    <property type="entry name" value="SKP1/BTB/POZ_sf"/>
</dbReference>
<comment type="pathway">
    <text evidence="1">Protein modification; protein ubiquitination.</text>
</comment>
<dbReference type="InterPro" id="IPR017096">
    <property type="entry name" value="BTB-kelch_protein"/>
</dbReference>
<dbReference type="SUPFAM" id="SSF50965">
    <property type="entry name" value="Galactose oxidase, central domain"/>
    <property type="match status" value="1"/>
</dbReference>
<evidence type="ECO:0000256" key="3">
    <source>
        <dbReference type="ARBA" id="ARBA00022441"/>
    </source>
</evidence>
<dbReference type="InterPro" id="IPR015915">
    <property type="entry name" value="Kelch-typ_b-propeller"/>
</dbReference>
<dbReference type="PROSITE" id="PS50097">
    <property type="entry name" value="BTB"/>
    <property type="match status" value="1"/>
</dbReference>
<dbReference type="InterPro" id="IPR011705">
    <property type="entry name" value="BACK"/>
</dbReference>
<dbReference type="SMART" id="SM00225">
    <property type="entry name" value="BTB"/>
    <property type="match status" value="1"/>
</dbReference>
<dbReference type="SUPFAM" id="SSF54695">
    <property type="entry name" value="POZ domain"/>
    <property type="match status" value="1"/>
</dbReference>
<keyword evidence="3" id="KW-0880">Kelch repeat</keyword>
<evidence type="ECO:0000256" key="5">
    <source>
        <dbReference type="ARBA" id="ARBA00022786"/>
    </source>
</evidence>
<accession>A0A9P0INL6</accession>
<evidence type="ECO:0000256" key="2">
    <source>
        <dbReference type="ARBA" id="ARBA00013699"/>
    </source>
</evidence>
<evidence type="ECO:0000313" key="10">
    <source>
        <dbReference type="Proteomes" id="UP001154329"/>
    </source>
</evidence>
<dbReference type="Pfam" id="PF00651">
    <property type="entry name" value="BTB"/>
    <property type="match status" value="1"/>
</dbReference>
<name>A0A9P0INL6_APHGO</name>
<keyword evidence="10" id="KW-1185">Reference proteome</keyword>
<reference evidence="9" key="2">
    <citation type="submission" date="2022-10" db="EMBL/GenBank/DDBJ databases">
        <authorList>
            <consortium name="ENA_rothamsted_submissions"/>
            <consortium name="culmorum"/>
            <person name="King R."/>
        </authorList>
    </citation>
    <scope>NUCLEOTIDE SEQUENCE</scope>
</reference>
<dbReference type="Gene3D" id="3.30.710.10">
    <property type="entry name" value="Potassium Channel Kv1.1, Chain A"/>
    <property type="match status" value="1"/>
</dbReference>
<comment type="function">
    <text evidence="7">Probable substrate-specific adapter of an E3 ubiquitin-protein ligase complex which mediates the ubiquitination and subsequent proteasomal degradation of target proteins. May have a role in synapse differentiation and growth.</text>
</comment>
<dbReference type="Pfam" id="PF07707">
    <property type="entry name" value="BACK"/>
    <property type="match status" value="1"/>
</dbReference>
<gene>
    <name evidence="9" type="ORF">APHIGO_LOCUS1947</name>
</gene>
<dbReference type="FunFam" id="1.25.40.420:FF:000001">
    <property type="entry name" value="Kelch-like family member 12"/>
    <property type="match status" value="1"/>
</dbReference>
<sequence>MSVNSALTSNKYESKTFRNGSHMVSVFEVLHSLRRDDVLCDIWLQTDDGTLVSGHKLILVSACPYFSHRFNEIKTNLFPLKELDSTALKLLVDFIYTGKIIITEQNVKVLLPAANFLQLQFVKDACVEFLQLQLDPINCLSIRAFADLHHCSELISSSETYIKKHFQDVIKNNEFLSLSSKEMIKLISSNVLNISSEEKVYECVINWARHKIDDRYESLSELIEHVRLPLLSLEYISVNVFQEPLLKNNSKCKDYIIEAFQLNILKTKQHITIPQNIRNTPRQSGHKVILVFSNSKSHWYDPVTKLWQISPVISMRGFFVVLALVKERFVFAINNTLSESKSVKMLDIFLQPPCWVSMARMLTTRAWAGFGVLDDCLYAVGGLGESYNILNSAEVFDISIQKWRMISNMNTTRMELGVGVLNNLLYAIGGFETNVNTLTVLKSVESYDPSLDTWSPVAEMSICRAGVGVGVLDGVMYAVGGHNIDNYDHEQESLKSVEVYRPCSRVWSFIADMHFPRNNPIVITLDGLLYVMGGSNEQCLDLDSVEIYNPDTNTWSLETLPENVSRLVCGLVVDKSPYFITT</sequence>
<keyword evidence="5" id="KW-0833">Ubl conjugation pathway</keyword>
<dbReference type="GO" id="GO:0003779">
    <property type="term" value="F:actin binding"/>
    <property type="evidence" value="ECO:0007669"/>
    <property type="project" value="UniProtKB-KW"/>
</dbReference>
<evidence type="ECO:0000256" key="4">
    <source>
        <dbReference type="ARBA" id="ARBA00022737"/>
    </source>
</evidence>
<organism evidence="9 10">
    <name type="scientific">Aphis gossypii</name>
    <name type="common">Cotton aphid</name>
    <dbReference type="NCBI Taxonomy" id="80765"/>
    <lineage>
        <taxon>Eukaryota</taxon>
        <taxon>Metazoa</taxon>
        <taxon>Ecdysozoa</taxon>
        <taxon>Arthropoda</taxon>
        <taxon>Hexapoda</taxon>
        <taxon>Insecta</taxon>
        <taxon>Pterygota</taxon>
        <taxon>Neoptera</taxon>
        <taxon>Paraneoptera</taxon>
        <taxon>Hemiptera</taxon>
        <taxon>Sternorrhyncha</taxon>
        <taxon>Aphidomorpha</taxon>
        <taxon>Aphidoidea</taxon>
        <taxon>Aphididae</taxon>
        <taxon>Aphidini</taxon>
        <taxon>Aphis</taxon>
        <taxon>Aphis</taxon>
    </lineage>
</organism>
<evidence type="ECO:0000313" key="9">
    <source>
        <dbReference type="EMBL" id="CAH1712311.1"/>
    </source>
</evidence>
<dbReference type="PANTHER" id="PTHR24412:SF466">
    <property type="entry name" value="RING CANAL KELCH PROTEIN"/>
    <property type="match status" value="1"/>
</dbReference>
<dbReference type="PIRSF" id="PIRSF037037">
    <property type="entry name" value="Kelch-like_protein_gigaxonin"/>
    <property type="match status" value="1"/>
</dbReference>
<protein>
    <recommendedName>
        <fullName evidence="2">Kelch-like protein diablo</fullName>
    </recommendedName>
</protein>
<dbReference type="Gene3D" id="1.25.40.420">
    <property type="match status" value="1"/>
</dbReference>
<keyword evidence="4" id="KW-0677">Repeat</keyword>
<dbReference type="InterPro" id="IPR006652">
    <property type="entry name" value="Kelch_1"/>
</dbReference>
<feature type="domain" description="BTB" evidence="8">
    <location>
        <begin position="40"/>
        <end position="104"/>
    </location>
</feature>